<keyword evidence="2" id="KW-0489">Methyltransferase</keyword>
<dbReference type="InterPro" id="IPR000504">
    <property type="entry name" value="RRM_dom"/>
</dbReference>
<dbReference type="InterPro" id="IPR044570">
    <property type="entry name" value="Set1-like"/>
</dbReference>
<dbReference type="InterPro" id="IPR012677">
    <property type="entry name" value="Nucleotide-bd_a/b_plait_sf"/>
</dbReference>
<keyword evidence="6" id="KW-0539">Nucleus</keyword>
<dbReference type="GO" id="GO:0032259">
    <property type="term" value="P:methylation"/>
    <property type="evidence" value="ECO:0007669"/>
    <property type="project" value="UniProtKB-KW"/>
</dbReference>
<evidence type="ECO:0000256" key="8">
    <source>
        <dbReference type="SAM" id="MobiDB-lite"/>
    </source>
</evidence>
<dbReference type="AlphaFoldDB" id="A0AA89BQW8"/>
<feature type="compositionally biased region" description="Pro residues" evidence="8">
    <location>
        <begin position="173"/>
        <end position="186"/>
    </location>
</feature>
<dbReference type="GO" id="GO:0003723">
    <property type="term" value="F:RNA binding"/>
    <property type="evidence" value="ECO:0007669"/>
    <property type="project" value="UniProtKB-UniRule"/>
</dbReference>
<evidence type="ECO:0000256" key="1">
    <source>
        <dbReference type="ARBA" id="ARBA00004123"/>
    </source>
</evidence>
<proteinExistence type="predicted"/>
<evidence type="ECO:0000256" key="7">
    <source>
        <dbReference type="PROSITE-ProRule" id="PRU00176"/>
    </source>
</evidence>
<gene>
    <name evidence="10" type="ORF">FSP39_009433</name>
</gene>
<evidence type="ECO:0000256" key="5">
    <source>
        <dbReference type="ARBA" id="ARBA00022853"/>
    </source>
</evidence>
<evidence type="ECO:0000259" key="9">
    <source>
        <dbReference type="PROSITE" id="PS50102"/>
    </source>
</evidence>
<keyword evidence="4" id="KW-0949">S-adenosyl-L-methionine</keyword>
<accession>A0AA89BQW8</accession>
<keyword evidence="11" id="KW-1185">Reference proteome</keyword>
<evidence type="ECO:0000256" key="3">
    <source>
        <dbReference type="ARBA" id="ARBA00022679"/>
    </source>
</evidence>
<dbReference type="Pfam" id="PF00076">
    <property type="entry name" value="RRM_1"/>
    <property type="match status" value="1"/>
</dbReference>
<feature type="compositionally biased region" description="Polar residues" evidence="8">
    <location>
        <begin position="331"/>
        <end position="342"/>
    </location>
</feature>
<organism evidence="10 11">
    <name type="scientific">Pinctada imbricata</name>
    <name type="common">Atlantic pearl-oyster</name>
    <name type="synonym">Pinctada martensii</name>
    <dbReference type="NCBI Taxonomy" id="66713"/>
    <lineage>
        <taxon>Eukaryota</taxon>
        <taxon>Metazoa</taxon>
        <taxon>Spiralia</taxon>
        <taxon>Lophotrochozoa</taxon>
        <taxon>Mollusca</taxon>
        <taxon>Bivalvia</taxon>
        <taxon>Autobranchia</taxon>
        <taxon>Pteriomorphia</taxon>
        <taxon>Pterioida</taxon>
        <taxon>Pterioidea</taxon>
        <taxon>Pteriidae</taxon>
        <taxon>Pinctada</taxon>
    </lineage>
</organism>
<sequence length="624" mass="71023">MEDKRRRNYKLLVDPMLRGGSTKIYRFEGVDPTDNRPVHVRDPRSRLQRLWTQRLAADLPVPRFKYDHYYVGAPPPNEVTFTNLNDNINKDFLENMVKQFGQLEEVKIYYNPKNKKHMGIGKVIFMSSKSAKVCADKLNQTSKMGNIMNVYVDAGGKERQRILEDLLSDQPKPVIPPPAPVVPPNTDPRRNRRLSSGPASFSDTSFEYDSQDQDAVKPSLDNFLFQNSENTYNHSDITSGYNSATPSSTISHGSFPPNQDPSKMQFDMMNSGLPPGMQQGPPPNTFNAQNQFGPGGPGKGNMMNQGPHTPGPLMNNFNNQGPPTPGFVNQDPRTQGFNNQGPQAPGFGNQGPPTPGFGNQGPQTPGFGNQGPPTPGFGNQGPQTPGFGPGQGSHNNFGNNRPGNDSGFGFQEPPFNDMSKPPPLLGHDNQKNDHSRFHNDRNNRNSRDDRNHGNRDRNYDRGGRDRDFDRGRGNRDWRRDRNDRNYNRDRRDRNDRDNRGDYGYRNDRDKDSYSYRDRNRYGNRRDRNDRDFRDRNDRNRDFDRGNRENYDNRDRDFNSRRHGNNRDRFRNDSIEQNHTPSFEQPIAPIEHPPVMIPYYATACCAAPHYSSHNASARDSSTSST</sequence>
<dbReference type="Gene3D" id="3.30.70.330">
    <property type="match status" value="1"/>
</dbReference>
<keyword evidence="3" id="KW-0808">Transferase</keyword>
<name>A0AA89BQW8_PINIB</name>
<dbReference type="SMART" id="SM00360">
    <property type="entry name" value="RRM"/>
    <property type="match status" value="1"/>
</dbReference>
<feature type="region of interest" description="Disordered" evidence="8">
    <location>
        <begin position="168"/>
        <end position="206"/>
    </location>
</feature>
<evidence type="ECO:0000313" key="10">
    <source>
        <dbReference type="EMBL" id="KAK3084174.1"/>
    </source>
</evidence>
<dbReference type="GO" id="GO:0042800">
    <property type="term" value="F:histone H3K4 methyltransferase activity"/>
    <property type="evidence" value="ECO:0007669"/>
    <property type="project" value="InterPro"/>
</dbReference>
<evidence type="ECO:0000256" key="4">
    <source>
        <dbReference type="ARBA" id="ARBA00022691"/>
    </source>
</evidence>
<dbReference type="GO" id="GO:0048188">
    <property type="term" value="C:Set1C/COMPASS complex"/>
    <property type="evidence" value="ECO:0007669"/>
    <property type="project" value="TreeGrafter"/>
</dbReference>
<reference evidence="10" key="1">
    <citation type="submission" date="2019-08" db="EMBL/GenBank/DDBJ databases">
        <title>The improved chromosome-level genome for the pearl oyster Pinctada fucata martensii using PacBio sequencing and Hi-C.</title>
        <authorList>
            <person name="Zheng Z."/>
        </authorList>
    </citation>
    <scope>NUCLEOTIDE SEQUENCE</scope>
    <source>
        <strain evidence="10">ZZ-2019</strain>
        <tissue evidence="10">Adductor muscle</tissue>
    </source>
</reference>
<evidence type="ECO:0000256" key="6">
    <source>
        <dbReference type="ARBA" id="ARBA00023242"/>
    </source>
</evidence>
<keyword evidence="5" id="KW-0156">Chromatin regulator</keyword>
<feature type="compositionally biased region" description="Polar residues" evidence="8">
    <location>
        <begin position="393"/>
        <end position="403"/>
    </location>
</feature>
<dbReference type="PROSITE" id="PS50102">
    <property type="entry name" value="RRM"/>
    <property type="match status" value="1"/>
</dbReference>
<feature type="compositionally biased region" description="Basic and acidic residues" evidence="8">
    <location>
        <begin position="428"/>
        <end position="575"/>
    </location>
</feature>
<feature type="compositionally biased region" description="Polar residues" evidence="8">
    <location>
        <begin position="197"/>
        <end position="206"/>
    </location>
</feature>
<feature type="region of interest" description="Disordered" evidence="8">
    <location>
        <begin position="292"/>
        <end position="588"/>
    </location>
</feature>
<dbReference type="SUPFAM" id="SSF54928">
    <property type="entry name" value="RNA-binding domain, RBD"/>
    <property type="match status" value="1"/>
</dbReference>
<protein>
    <recommendedName>
        <fullName evidence="9">RRM domain-containing protein</fullName>
    </recommendedName>
</protein>
<dbReference type="PANTHER" id="PTHR45814:SF2">
    <property type="entry name" value="HISTONE-LYSINE N-METHYLTRANSFERASE SETD1"/>
    <property type="match status" value="1"/>
</dbReference>
<dbReference type="EMBL" id="VSWD01000013">
    <property type="protein sequence ID" value="KAK3084174.1"/>
    <property type="molecule type" value="Genomic_DNA"/>
</dbReference>
<feature type="domain" description="RRM" evidence="9">
    <location>
        <begin position="77"/>
        <end position="155"/>
    </location>
</feature>
<evidence type="ECO:0000256" key="2">
    <source>
        <dbReference type="ARBA" id="ARBA00022603"/>
    </source>
</evidence>
<dbReference type="InterPro" id="IPR035979">
    <property type="entry name" value="RBD_domain_sf"/>
</dbReference>
<evidence type="ECO:0000313" key="11">
    <source>
        <dbReference type="Proteomes" id="UP001186944"/>
    </source>
</evidence>
<feature type="compositionally biased region" description="Low complexity" evidence="8">
    <location>
        <begin position="345"/>
        <end position="386"/>
    </location>
</feature>
<dbReference type="Proteomes" id="UP001186944">
    <property type="component" value="Unassembled WGS sequence"/>
</dbReference>
<comment type="subcellular location">
    <subcellularLocation>
        <location evidence="1">Nucleus</location>
    </subcellularLocation>
</comment>
<comment type="caution">
    <text evidence="10">The sequence shown here is derived from an EMBL/GenBank/DDBJ whole genome shotgun (WGS) entry which is preliminary data.</text>
</comment>
<dbReference type="PANTHER" id="PTHR45814">
    <property type="entry name" value="HISTONE-LYSINE N-METHYLTRANSFERASE SETD1"/>
    <property type="match status" value="1"/>
</dbReference>
<keyword evidence="7" id="KW-0694">RNA-binding</keyword>